<evidence type="ECO:0000256" key="1">
    <source>
        <dbReference type="SAM" id="MobiDB-lite"/>
    </source>
</evidence>
<gene>
    <name evidence="2" type="ORF">COW36_09015</name>
</gene>
<sequence>MEPTTQTTESQEAKPTQIEVPLSDGRTAIVRKGKGKQLRNAMRITDDPNEFGMILAADCTTINGESLSYEDEFLEMDLEDCNALIQASNKLMGK</sequence>
<feature type="compositionally biased region" description="Polar residues" evidence="1">
    <location>
        <begin position="1"/>
        <end position="14"/>
    </location>
</feature>
<name>A0A2M7G6N3_9BACT</name>
<organism evidence="2 3">
    <name type="scientific">bacterium (Candidatus Blackallbacteria) CG17_big_fil_post_rev_8_21_14_2_50_48_46</name>
    <dbReference type="NCBI Taxonomy" id="2014261"/>
    <lineage>
        <taxon>Bacteria</taxon>
        <taxon>Candidatus Blackallbacteria</taxon>
    </lineage>
</organism>
<dbReference type="EMBL" id="PFFQ01000024">
    <property type="protein sequence ID" value="PIW17309.1"/>
    <property type="molecule type" value="Genomic_DNA"/>
</dbReference>
<reference evidence="2 3" key="1">
    <citation type="submission" date="2017-09" db="EMBL/GenBank/DDBJ databases">
        <title>Depth-based differentiation of microbial function through sediment-hosted aquifers and enrichment of novel symbionts in the deep terrestrial subsurface.</title>
        <authorList>
            <person name="Probst A.J."/>
            <person name="Ladd B."/>
            <person name="Jarett J.K."/>
            <person name="Geller-Mcgrath D.E."/>
            <person name="Sieber C.M."/>
            <person name="Emerson J.B."/>
            <person name="Anantharaman K."/>
            <person name="Thomas B.C."/>
            <person name="Malmstrom R."/>
            <person name="Stieglmeier M."/>
            <person name="Klingl A."/>
            <person name="Woyke T."/>
            <person name="Ryan C.M."/>
            <person name="Banfield J.F."/>
        </authorList>
    </citation>
    <scope>NUCLEOTIDE SEQUENCE [LARGE SCALE GENOMIC DNA]</scope>
    <source>
        <strain evidence="2">CG17_big_fil_post_rev_8_21_14_2_50_48_46</strain>
    </source>
</reference>
<proteinExistence type="predicted"/>
<evidence type="ECO:0000313" key="2">
    <source>
        <dbReference type="EMBL" id="PIW17309.1"/>
    </source>
</evidence>
<comment type="caution">
    <text evidence="2">The sequence shown here is derived from an EMBL/GenBank/DDBJ whole genome shotgun (WGS) entry which is preliminary data.</text>
</comment>
<protein>
    <recommendedName>
        <fullName evidence="4">Phage tail assembly protein</fullName>
    </recommendedName>
</protein>
<dbReference type="AlphaFoldDB" id="A0A2M7G6N3"/>
<evidence type="ECO:0008006" key="4">
    <source>
        <dbReference type="Google" id="ProtNLM"/>
    </source>
</evidence>
<dbReference type="Proteomes" id="UP000231019">
    <property type="component" value="Unassembled WGS sequence"/>
</dbReference>
<feature type="region of interest" description="Disordered" evidence="1">
    <location>
        <begin position="1"/>
        <end position="26"/>
    </location>
</feature>
<evidence type="ECO:0000313" key="3">
    <source>
        <dbReference type="Proteomes" id="UP000231019"/>
    </source>
</evidence>
<accession>A0A2M7G6N3</accession>